<dbReference type="InterPro" id="IPR027417">
    <property type="entry name" value="P-loop_NTPase"/>
</dbReference>
<comment type="subunit">
    <text evidence="9">Homodimer.</text>
</comment>
<evidence type="ECO:0000256" key="6">
    <source>
        <dbReference type="ARBA" id="ARBA00022840"/>
    </source>
</evidence>
<organism evidence="10 11">
    <name type="scientific">Cognatishimia maritima</name>
    <dbReference type="NCBI Taxonomy" id="870908"/>
    <lineage>
        <taxon>Bacteria</taxon>
        <taxon>Pseudomonadati</taxon>
        <taxon>Pseudomonadota</taxon>
        <taxon>Alphaproteobacteria</taxon>
        <taxon>Rhodobacterales</taxon>
        <taxon>Paracoccaceae</taxon>
        <taxon>Cognatishimia</taxon>
    </lineage>
</organism>
<dbReference type="OrthoDB" id="9802097at2"/>
<dbReference type="NCBIfam" id="TIGR00347">
    <property type="entry name" value="bioD"/>
    <property type="match status" value="1"/>
</dbReference>
<gene>
    <name evidence="9" type="primary">bioD</name>
    <name evidence="10" type="ORF">SAMN04488044_1373</name>
</gene>
<evidence type="ECO:0000256" key="8">
    <source>
        <dbReference type="ARBA" id="ARBA00047386"/>
    </source>
</evidence>
<dbReference type="EC" id="6.3.3.3" evidence="9"/>
<feature type="binding site" evidence="9">
    <location>
        <position position="43"/>
    </location>
    <ligand>
        <name>ATP</name>
        <dbReference type="ChEBI" id="CHEBI:30616"/>
    </ligand>
</feature>
<comment type="subcellular location">
    <subcellularLocation>
        <location evidence="9">Cytoplasm</location>
    </subcellularLocation>
</comment>
<dbReference type="PANTHER" id="PTHR43210">
    <property type="entry name" value="DETHIOBIOTIN SYNTHETASE"/>
    <property type="match status" value="1"/>
</dbReference>
<comment type="caution">
    <text evidence="9">Lacks conserved residue(s) required for the propagation of feature annotation.</text>
</comment>
<dbReference type="GO" id="GO:0000287">
    <property type="term" value="F:magnesium ion binding"/>
    <property type="evidence" value="ECO:0007669"/>
    <property type="project" value="UniProtKB-UniRule"/>
</dbReference>
<keyword evidence="11" id="KW-1185">Reference proteome</keyword>
<dbReference type="Proteomes" id="UP000184211">
    <property type="component" value="Unassembled WGS sequence"/>
</dbReference>
<comment type="function">
    <text evidence="9">Catalyzes a mechanistically unusual reaction, the ATP-dependent insertion of CO2 between the N7 and N8 nitrogen atoms of 7,8-diaminopelargonic acid (DAPA, also called 7,8-diammoniononanoate) to form a ureido ring.</text>
</comment>
<evidence type="ECO:0000256" key="9">
    <source>
        <dbReference type="HAMAP-Rule" id="MF_00336"/>
    </source>
</evidence>
<dbReference type="GO" id="GO:0009102">
    <property type="term" value="P:biotin biosynthetic process"/>
    <property type="evidence" value="ECO:0007669"/>
    <property type="project" value="UniProtKB-UniRule"/>
</dbReference>
<dbReference type="AlphaFoldDB" id="A0A1M5MYL5"/>
<feature type="binding site" evidence="9">
    <location>
        <position position="96"/>
    </location>
    <ligand>
        <name>Mg(2+)</name>
        <dbReference type="ChEBI" id="CHEBI:18420"/>
    </ligand>
</feature>
<keyword evidence="7 9" id="KW-0460">Magnesium</keyword>
<comment type="catalytic activity">
    <reaction evidence="8">
        <text>(7R,8S)-8-amino-7-(carboxyamino)nonanoate + ATP = (4R,5S)-dethiobiotin + ADP + phosphate + H(+)</text>
        <dbReference type="Rhea" id="RHEA:63684"/>
        <dbReference type="ChEBI" id="CHEBI:15378"/>
        <dbReference type="ChEBI" id="CHEBI:30616"/>
        <dbReference type="ChEBI" id="CHEBI:43474"/>
        <dbReference type="ChEBI" id="CHEBI:149470"/>
        <dbReference type="ChEBI" id="CHEBI:149473"/>
        <dbReference type="ChEBI" id="CHEBI:456216"/>
    </reaction>
</comment>
<dbReference type="GO" id="GO:0005524">
    <property type="term" value="F:ATP binding"/>
    <property type="evidence" value="ECO:0007669"/>
    <property type="project" value="UniProtKB-UniRule"/>
</dbReference>
<comment type="catalytic activity">
    <reaction evidence="9">
        <text>(7R,8S)-7,8-diammoniononanoate + CO2 + ATP = (4R,5S)-dethiobiotin + ADP + phosphate + 3 H(+)</text>
        <dbReference type="Rhea" id="RHEA:15805"/>
        <dbReference type="ChEBI" id="CHEBI:15378"/>
        <dbReference type="ChEBI" id="CHEBI:16526"/>
        <dbReference type="ChEBI" id="CHEBI:30616"/>
        <dbReference type="ChEBI" id="CHEBI:43474"/>
        <dbReference type="ChEBI" id="CHEBI:149469"/>
        <dbReference type="ChEBI" id="CHEBI:149473"/>
        <dbReference type="ChEBI" id="CHEBI:456216"/>
        <dbReference type="EC" id="6.3.3.3"/>
    </reaction>
</comment>
<comment type="pathway">
    <text evidence="9">Cofactor biosynthesis; biotin biosynthesis; biotin from 7,8-diaminononanoate: step 1/2.</text>
</comment>
<sequence>MSRVVVVGTDTDIGKTIFAAGLTKALGATYLKPVQSGLEGETDSQTVARLSGQPVLPELVRLKLPASPHISAEAEGRKIDPSELTLPDSTGPLVIEGAGGLLVPINRELLYLDLISAWQYPVVLCARTRLGTINHSLLSVRALKAAGCPVIGIAFIGDAEPEVEQTIVDFGETNHLGCLPILNPLTPETLADAFQAIDIVSIREAMT</sequence>
<feature type="binding site" evidence="9">
    <location>
        <position position="43"/>
    </location>
    <ligand>
        <name>Mg(2+)</name>
        <dbReference type="ChEBI" id="CHEBI:18420"/>
    </ligand>
</feature>
<evidence type="ECO:0000256" key="2">
    <source>
        <dbReference type="ARBA" id="ARBA00022598"/>
    </source>
</evidence>
<comment type="cofactor">
    <cofactor evidence="9">
        <name>Mg(2+)</name>
        <dbReference type="ChEBI" id="CHEBI:18420"/>
    </cofactor>
</comment>
<dbReference type="UniPathway" id="UPA00078">
    <property type="reaction ID" value="UER00161"/>
</dbReference>
<feature type="binding site" evidence="9">
    <location>
        <position position="36"/>
    </location>
    <ligand>
        <name>substrate</name>
    </ligand>
</feature>
<dbReference type="Pfam" id="PF13500">
    <property type="entry name" value="AAA_26"/>
    <property type="match status" value="1"/>
</dbReference>
<evidence type="ECO:0000313" key="11">
    <source>
        <dbReference type="Proteomes" id="UP000184211"/>
    </source>
</evidence>
<dbReference type="PANTHER" id="PTHR43210:SF2">
    <property type="entry name" value="ATP-DEPENDENT DETHIOBIOTIN SYNTHETASE BIOD 2"/>
    <property type="match status" value="1"/>
</dbReference>
<dbReference type="EMBL" id="FQWM01000002">
    <property type="protein sequence ID" value="SHG82371.1"/>
    <property type="molecule type" value="Genomic_DNA"/>
</dbReference>
<comment type="similarity">
    <text evidence="9">Belongs to the dethiobiotin synthetase family.</text>
</comment>
<accession>A0A1M5MYL5</accession>
<dbReference type="PIRSF" id="PIRSF006755">
    <property type="entry name" value="DTB_synth"/>
    <property type="match status" value="1"/>
</dbReference>
<feature type="binding site" evidence="9">
    <location>
        <begin position="184"/>
        <end position="186"/>
    </location>
    <ligand>
        <name>ATP</name>
        <dbReference type="ChEBI" id="CHEBI:30616"/>
    </ligand>
</feature>
<dbReference type="STRING" id="870908.SAMN04488044_1373"/>
<name>A0A1M5MYL5_9RHOB</name>
<feature type="binding site" evidence="9">
    <location>
        <begin position="96"/>
        <end position="99"/>
    </location>
    <ligand>
        <name>ATP</name>
        <dbReference type="ChEBI" id="CHEBI:30616"/>
    </ligand>
</feature>
<keyword evidence="6 9" id="KW-0067">ATP-binding</keyword>
<dbReference type="InterPro" id="IPR004472">
    <property type="entry name" value="DTB_synth_BioD"/>
</dbReference>
<dbReference type="CDD" id="cd03109">
    <property type="entry name" value="DTBS"/>
    <property type="match status" value="1"/>
</dbReference>
<evidence type="ECO:0000256" key="7">
    <source>
        <dbReference type="ARBA" id="ARBA00022842"/>
    </source>
</evidence>
<evidence type="ECO:0000256" key="5">
    <source>
        <dbReference type="ARBA" id="ARBA00022756"/>
    </source>
</evidence>
<keyword evidence="3 9" id="KW-0479">Metal-binding</keyword>
<keyword evidence="1 9" id="KW-0963">Cytoplasm</keyword>
<evidence type="ECO:0000256" key="3">
    <source>
        <dbReference type="ARBA" id="ARBA00022723"/>
    </source>
</evidence>
<evidence type="ECO:0000256" key="4">
    <source>
        <dbReference type="ARBA" id="ARBA00022741"/>
    </source>
</evidence>
<evidence type="ECO:0000313" key="10">
    <source>
        <dbReference type="EMBL" id="SHG82371.1"/>
    </source>
</evidence>
<feature type="active site" evidence="9">
    <location>
        <position position="32"/>
    </location>
</feature>
<dbReference type="SUPFAM" id="SSF52540">
    <property type="entry name" value="P-loop containing nucleoside triphosphate hydrolases"/>
    <property type="match status" value="1"/>
</dbReference>
<dbReference type="GO" id="GO:0005829">
    <property type="term" value="C:cytosol"/>
    <property type="evidence" value="ECO:0007669"/>
    <property type="project" value="TreeGrafter"/>
</dbReference>
<dbReference type="Gene3D" id="3.40.50.300">
    <property type="entry name" value="P-loop containing nucleotide triphosphate hydrolases"/>
    <property type="match status" value="1"/>
</dbReference>
<keyword evidence="4 9" id="KW-0547">Nucleotide-binding</keyword>
<feature type="binding site" evidence="9">
    <location>
        <begin position="12"/>
        <end position="17"/>
    </location>
    <ligand>
        <name>ATP</name>
        <dbReference type="ChEBI" id="CHEBI:30616"/>
    </ligand>
</feature>
<keyword evidence="2 9" id="KW-0436">Ligase</keyword>
<evidence type="ECO:0000256" key="1">
    <source>
        <dbReference type="ARBA" id="ARBA00022490"/>
    </source>
</evidence>
<feature type="binding site" evidence="9">
    <location>
        <position position="16"/>
    </location>
    <ligand>
        <name>Mg(2+)</name>
        <dbReference type="ChEBI" id="CHEBI:18420"/>
    </ligand>
</feature>
<proteinExistence type="inferred from homology"/>
<keyword evidence="5 9" id="KW-0093">Biotin biosynthesis</keyword>
<dbReference type="HAMAP" id="MF_00336">
    <property type="entry name" value="BioD"/>
    <property type="match status" value="1"/>
</dbReference>
<dbReference type="GO" id="GO:0004141">
    <property type="term" value="F:dethiobiotin synthase activity"/>
    <property type="evidence" value="ECO:0007669"/>
    <property type="project" value="UniProtKB-UniRule"/>
</dbReference>
<protein>
    <recommendedName>
        <fullName evidence="9">ATP-dependent dethiobiotin synthetase BioD</fullName>
        <ecNumber evidence="9">6.3.3.3</ecNumber>
    </recommendedName>
    <alternativeName>
        <fullName evidence="9">DTB synthetase</fullName>
        <shortName evidence="9">DTBS</shortName>
    </alternativeName>
    <alternativeName>
        <fullName evidence="9">Dethiobiotin synthase</fullName>
    </alternativeName>
</protein>
<dbReference type="RefSeq" id="WP_072791952.1">
    <property type="nucleotide sequence ID" value="NZ_FQWM01000002.1"/>
</dbReference>
<reference evidence="11" key="1">
    <citation type="submission" date="2016-11" db="EMBL/GenBank/DDBJ databases">
        <authorList>
            <person name="Varghese N."/>
            <person name="Submissions S."/>
        </authorList>
    </citation>
    <scope>NUCLEOTIDE SEQUENCE [LARGE SCALE GENOMIC DNA]</scope>
    <source>
        <strain evidence="11">DSM 28223</strain>
    </source>
</reference>